<dbReference type="EC" id="5.4.99.12" evidence="4"/>
<evidence type="ECO:0000256" key="1">
    <source>
        <dbReference type="ARBA" id="ARBA00009375"/>
    </source>
</evidence>
<organism evidence="9 10">
    <name type="scientific">Methanolapillus ohkumae</name>
    <dbReference type="NCBI Taxonomy" id="3028298"/>
    <lineage>
        <taxon>Archaea</taxon>
        <taxon>Methanobacteriati</taxon>
        <taxon>Methanobacteriota</taxon>
        <taxon>Stenosarchaea group</taxon>
        <taxon>Methanomicrobia</taxon>
        <taxon>Methanosarcinales</taxon>
        <taxon>Methanosarcinaceae</taxon>
        <taxon>Methanolapillus</taxon>
    </lineage>
</organism>
<sequence length="275" mass="31204">MKIALKIGYEGMNFSGSQIQPDKRTVEGELLTALKNAGVIDNFESANLSSAGRTDAGVHSYGQVVSFFATRPELALPRVINNKLPRDLWAWASAEVPDNFDPRRHAVRRKYRYILTGDYDISKMREAAKLILGEHDFSNFSKKDKKCQKTTIRRIEKLDIRTGNGIIRIDIEANAFLWNMVRKIVTALTYVGSDYRSVEWIEQMLDPENYEEGIEPAPAYGLTLTEVGYNPEPEWSIDGYAIKSISDYYAKEAEQHKIMSTVMGYVVAFGKQKTE</sequence>
<dbReference type="GeneID" id="89228773"/>
<evidence type="ECO:0000256" key="7">
    <source>
        <dbReference type="RuleBase" id="RU003792"/>
    </source>
</evidence>
<dbReference type="Pfam" id="PF01416">
    <property type="entry name" value="PseudoU_synth_1"/>
    <property type="match status" value="1"/>
</dbReference>
<comment type="similarity">
    <text evidence="1 4 7">Belongs to the tRNA pseudouridine synthase TruA family.</text>
</comment>
<dbReference type="Gene3D" id="3.30.70.660">
    <property type="entry name" value="Pseudouridine synthase I, catalytic domain, C-terminal subdomain"/>
    <property type="match status" value="1"/>
</dbReference>
<feature type="domain" description="Pseudouridine synthase I TruA alpha/beta" evidence="8">
    <location>
        <begin position="127"/>
        <end position="230"/>
    </location>
</feature>
<keyword evidence="2 4" id="KW-0819">tRNA processing</keyword>
<dbReference type="SUPFAM" id="SSF55120">
    <property type="entry name" value="Pseudouridine synthase"/>
    <property type="match status" value="1"/>
</dbReference>
<dbReference type="InterPro" id="IPR020103">
    <property type="entry name" value="PsdUridine_synth_cat_dom_sf"/>
</dbReference>
<dbReference type="NCBIfam" id="TIGR00071">
    <property type="entry name" value="hisT_truA"/>
    <property type="match status" value="1"/>
</dbReference>
<evidence type="ECO:0000256" key="5">
    <source>
        <dbReference type="PIRSR" id="PIRSR001430-1"/>
    </source>
</evidence>
<feature type="binding site" evidence="4 6">
    <location>
        <position position="111"/>
    </location>
    <ligand>
        <name>substrate</name>
    </ligand>
</feature>
<dbReference type="PANTHER" id="PTHR11142">
    <property type="entry name" value="PSEUDOURIDYLATE SYNTHASE"/>
    <property type="match status" value="1"/>
</dbReference>
<dbReference type="GO" id="GO:0160147">
    <property type="term" value="F:tRNA pseudouridine(38-40) synthase activity"/>
    <property type="evidence" value="ECO:0007669"/>
    <property type="project" value="UniProtKB-EC"/>
</dbReference>
<proteinExistence type="inferred from homology"/>
<feature type="active site" description="Nucleophile" evidence="4 5">
    <location>
        <position position="55"/>
    </location>
</feature>
<dbReference type="InterPro" id="IPR020095">
    <property type="entry name" value="PsdUridine_synth_TruA_C"/>
</dbReference>
<dbReference type="Gene3D" id="3.30.70.580">
    <property type="entry name" value="Pseudouridine synthase I, catalytic domain, N-terminal subdomain"/>
    <property type="match status" value="1"/>
</dbReference>
<dbReference type="Proteomes" id="UP001304970">
    <property type="component" value="Chromosome"/>
</dbReference>
<dbReference type="PANTHER" id="PTHR11142:SF0">
    <property type="entry name" value="TRNA PSEUDOURIDINE SYNTHASE-LIKE 1"/>
    <property type="match status" value="1"/>
</dbReference>
<comment type="function">
    <text evidence="4">Formation of pseudouridine at positions 38, 39 and 40 in the anticodon stem and loop of transfer RNAs.</text>
</comment>
<evidence type="ECO:0000256" key="4">
    <source>
        <dbReference type="HAMAP-Rule" id="MF_00171"/>
    </source>
</evidence>
<evidence type="ECO:0000256" key="3">
    <source>
        <dbReference type="ARBA" id="ARBA00023235"/>
    </source>
</evidence>
<dbReference type="InterPro" id="IPR020097">
    <property type="entry name" value="PsdUridine_synth_TruA_a/b_dom"/>
</dbReference>
<evidence type="ECO:0000313" key="9">
    <source>
        <dbReference type="EMBL" id="WNY27546.1"/>
    </source>
</evidence>
<dbReference type="GO" id="GO:0003723">
    <property type="term" value="F:RNA binding"/>
    <property type="evidence" value="ECO:0007669"/>
    <property type="project" value="InterPro"/>
</dbReference>
<dbReference type="GO" id="GO:0031119">
    <property type="term" value="P:tRNA pseudouridine synthesis"/>
    <property type="evidence" value="ECO:0007669"/>
    <property type="project" value="UniProtKB-UniRule"/>
</dbReference>
<evidence type="ECO:0000256" key="6">
    <source>
        <dbReference type="PIRSR" id="PIRSR001430-2"/>
    </source>
</evidence>
<reference evidence="9 10" key="1">
    <citation type="submission" date="2023-07" db="EMBL/GenBank/DDBJ databases">
        <title>Closed genome sequence of Methanosarcinaceae archaeon Am2.</title>
        <authorList>
            <person name="Poehlein A."/>
            <person name="Protasov E."/>
            <person name="Platt K."/>
            <person name="Reeh H."/>
            <person name="Daniel R."/>
            <person name="Brune A."/>
        </authorList>
    </citation>
    <scope>NUCLEOTIDE SEQUENCE [LARGE SCALE GENOMIC DNA]</scope>
    <source>
        <strain evidence="9 10">Am2</strain>
    </source>
</reference>
<comment type="catalytic activity">
    <reaction evidence="4 7">
        <text>uridine(38/39/40) in tRNA = pseudouridine(38/39/40) in tRNA</text>
        <dbReference type="Rhea" id="RHEA:22376"/>
        <dbReference type="Rhea" id="RHEA-COMP:10085"/>
        <dbReference type="Rhea" id="RHEA-COMP:10087"/>
        <dbReference type="ChEBI" id="CHEBI:65314"/>
        <dbReference type="ChEBI" id="CHEBI:65315"/>
        <dbReference type="EC" id="5.4.99.12"/>
    </reaction>
</comment>
<dbReference type="HAMAP" id="MF_00171">
    <property type="entry name" value="TruA"/>
    <property type="match status" value="1"/>
</dbReference>
<protein>
    <recommendedName>
        <fullName evidence="4">tRNA pseudouridine synthase A</fullName>
        <ecNumber evidence="4">5.4.99.12</ecNumber>
    </recommendedName>
    <alternativeName>
        <fullName evidence="4">tRNA pseudouridine(38-40) synthase</fullName>
    </alternativeName>
    <alternativeName>
        <fullName evidence="4">tRNA pseudouridylate synthase I</fullName>
    </alternativeName>
    <alternativeName>
        <fullName evidence="4">tRNA-uridine isomerase I</fullName>
    </alternativeName>
</protein>
<evidence type="ECO:0000313" key="10">
    <source>
        <dbReference type="Proteomes" id="UP001304970"/>
    </source>
</evidence>
<comment type="caution">
    <text evidence="4">Lacks conserved residue(s) required for the propagation of feature annotation.</text>
</comment>
<keyword evidence="3 4" id="KW-0413">Isomerase</keyword>
<dbReference type="PIRSF" id="PIRSF001430">
    <property type="entry name" value="tRNA_psdUrid_synth"/>
    <property type="match status" value="1"/>
</dbReference>
<dbReference type="RefSeq" id="WP_338097510.1">
    <property type="nucleotide sequence ID" value="NZ_CP131061.1"/>
</dbReference>
<evidence type="ECO:0000256" key="2">
    <source>
        <dbReference type="ARBA" id="ARBA00022694"/>
    </source>
</evidence>
<dbReference type="EMBL" id="CP131061">
    <property type="protein sequence ID" value="WNY27546.1"/>
    <property type="molecule type" value="Genomic_DNA"/>
</dbReference>
<gene>
    <name evidence="4 9" type="primary">truA</name>
    <name evidence="9" type="ORF">MsAm2_13480</name>
</gene>
<dbReference type="AlphaFoldDB" id="A0AA96ZXC4"/>
<keyword evidence="10" id="KW-1185">Reference proteome</keyword>
<accession>A0AA96ZXC4</accession>
<name>A0AA96ZXC4_9EURY</name>
<dbReference type="InterPro" id="IPR001406">
    <property type="entry name" value="PsdUridine_synth_TruA"/>
</dbReference>
<dbReference type="InterPro" id="IPR020094">
    <property type="entry name" value="TruA/RsuA/RluB/E/F_N"/>
</dbReference>
<evidence type="ECO:0000259" key="8">
    <source>
        <dbReference type="Pfam" id="PF01416"/>
    </source>
</evidence>